<name>A0ABP5H3A4_9ACTN</name>
<dbReference type="InterPro" id="IPR006311">
    <property type="entry name" value="TAT_signal"/>
</dbReference>
<sequence length="426" mass="46208">MMERRRFLSLAAATGAAGAVGMTAAGCDSGPGSDEVTLKLVAADYGDSGENSSEKYWKDLAASFTEKHPGVRVDVAVHSWSEVDRKVAEMVKAGEAPDLAQIGAYADYAAEGKLYKANELLSIPVQADFLTGLAEAGEVRRVQYGLPFVSSTRLLFYNKDLFAKAGLDPDDPPQSWKALKAAARKLKDAGVKYPYGLPLGREEAPAETLIWMLGGGGGYTDTVGNYTINSAANIDTFAWIRDNLVKPGLTGGKPGRIDRQTLFDAFSEGDVGMLNGHPTLMQQADRGKISYGTGRIPGKGGPSEATLGVADWMMAFKQNGHRLECRKFLDYVYREKNHYAFADRYDLMPVTTSATERMRGDRRHKELWRFLDQLPDAEFYPAGKVSWAGTSADIKKNIGKAVEPGGDPAAVLGAIQRSAESEERSE</sequence>
<comment type="caution">
    <text evidence="1">The sequence shown here is derived from an EMBL/GenBank/DDBJ whole genome shotgun (WGS) entry which is preliminary data.</text>
</comment>
<protein>
    <submittedName>
        <fullName evidence="1">Extracellular solute-binding protein</fullName>
    </submittedName>
</protein>
<proteinExistence type="predicted"/>
<dbReference type="PANTHER" id="PTHR43649">
    <property type="entry name" value="ARABINOSE-BINDING PROTEIN-RELATED"/>
    <property type="match status" value="1"/>
</dbReference>
<dbReference type="PROSITE" id="PS51257">
    <property type="entry name" value="PROKAR_LIPOPROTEIN"/>
    <property type="match status" value="1"/>
</dbReference>
<dbReference type="SUPFAM" id="SSF53850">
    <property type="entry name" value="Periplasmic binding protein-like II"/>
    <property type="match status" value="1"/>
</dbReference>
<dbReference type="Gene3D" id="3.40.190.10">
    <property type="entry name" value="Periplasmic binding protein-like II"/>
    <property type="match status" value="1"/>
</dbReference>
<keyword evidence="2" id="KW-1185">Reference proteome</keyword>
<reference evidence="2" key="1">
    <citation type="journal article" date="2019" name="Int. J. Syst. Evol. Microbiol.">
        <title>The Global Catalogue of Microorganisms (GCM) 10K type strain sequencing project: providing services to taxonomists for standard genome sequencing and annotation.</title>
        <authorList>
            <consortium name="The Broad Institute Genomics Platform"/>
            <consortium name="The Broad Institute Genome Sequencing Center for Infectious Disease"/>
            <person name="Wu L."/>
            <person name="Ma J."/>
        </authorList>
    </citation>
    <scope>NUCLEOTIDE SEQUENCE [LARGE SCALE GENOMIC DNA]</scope>
    <source>
        <strain evidence="2">JCM 15478</strain>
    </source>
</reference>
<dbReference type="InterPro" id="IPR006059">
    <property type="entry name" value="SBP"/>
</dbReference>
<dbReference type="EMBL" id="BAAAPE010000001">
    <property type="protein sequence ID" value="GAA2062261.1"/>
    <property type="molecule type" value="Genomic_DNA"/>
</dbReference>
<dbReference type="PROSITE" id="PS51318">
    <property type="entry name" value="TAT"/>
    <property type="match status" value="1"/>
</dbReference>
<gene>
    <name evidence="1" type="ORF">GCM10009801_05220</name>
</gene>
<accession>A0ABP5H3A4</accession>
<dbReference type="Proteomes" id="UP001500016">
    <property type="component" value="Unassembled WGS sequence"/>
</dbReference>
<dbReference type="PANTHER" id="PTHR43649:SF30">
    <property type="entry name" value="ABC TRANSPORTER SUBSTRATE-BINDING PROTEIN"/>
    <property type="match status" value="1"/>
</dbReference>
<dbReference type="InterPro" id="IPR050490">
    <property type="entry name" value="Bact_solute-bd_prot1"/>
</dbReference>
<organism evidence="1 2">
    <name type="scientific">Streptomyces albiaxialis</name>
    <dbReference type="NCBI Taxonomy" id="329523"/>
    <lineage>
        <taxon>Bacteria</taxon>
        <taxon>Bacillati</taxon>
        <taxon>Actinomycetota</taxon>
        <taxon>Actinomycetes</taxon>
        <taxon>Kitasatosporales</taxon>
        <taxon>Streptomycetaceae</taxon>
        <taxon>Streptomyces</taxon>
    </lineage>
</organism>
<dbReference type="Pfam" id="PF01547">
    <property type="entry name" value="SBP_bac_1"/>
    <property type="match status" value="1"/>
</dbReference>
<evidence type="ECO:0000313" key="1">
    <source>
        <dbReference type="EMBL" id="GAA2062261.1"/>
    </source>
</evidence>
<evidence type="ECO:0000313" key="2">
    <source>
        <dbReference type="Proteomes" id="UP001500016"/>
    </source>
</evidence>